<dbReference type="EC" id="7.1.1.-" evidence="5"/>
<feature type="transmembrane region" description="Helical" evidence="5">
    <location>
        <begin position="326"/>
        <end position="344"/>
    </location>
</feature>
<comment type="catalytic activity">
    <reaction evidence="5">
        <text>a quinone + NADH + 5 H(+)(in) = a quinol + NAD(+) + 4 H(+)(out)</text>
        <dbReference type="Rhea" id="RHEA:57888"/>
        <dbReference type="ChEBI" id="CHEBI:15378"/>
        <dbReference type="ChEBI" id="CHEBI:24646"/>
        <dbReference type="ChEBI" id="CHEBI:57540"/>
        <dbReference type="ChEBI" id="CHEBI:57945"/>
        <dbReference type="ChEBI" id="CHEBI:132124"/>
    </reaction>
</comment>
<protein>
    <recommendedName>
        <fullName evidence="5">NADH-quinone oxidoreductase subunit H</fullName>
        <ecNumber evidence="5">7.1.1.-</ecNumber>
    </recommendedName>
    <alternativeName>
        <fullName evidence="5">NADH dehydrogenase I subunit H</fullName>
    </alternativeName>
    <alternativeName>
        <fullName evidence="5">NDH-1 subunit H</fullName>
    </alternativeName>
</protein>
<feature type="transmembrane region" description="Helical" evidence="5">
    <location>
        <begin position="284"/>
        <end position="306"/>
    </location>
</feature>
<sequence>MITDFIEILVKIAVALGALLGVVAYMTLAERKVSAFIQHRYGPNRVGPWGLLQPVADGLKFLFKEDIVPPHVNRVIYLLAPAAILTPALMTFAVVPFGDTLPLFGRDIRLQIADLNIGILYILALTSLGVYGIALGGWASNNKYSLLGGLRAASQMISYELAMGLSIIGVLMITGSLRLNEVVAGQQQMLWGVVPRWNVLTQPLGCLLFMVAAFAETNRAPFDLPECEQELVAGYHAEYSSMKFAMFFMAEYANMVTSSAVIVTLFFGGWHLPWLIPENATSLGYSLLKIGVFAAKTGFFLFVYLWVRWTLPRFRYDQLMRLGWKVFLPLSLANIVVTGAALAFRG</sequence>
<feature type="transmembrane region" description="Helical" evidence="5">
    <location>
        <begin position="252"/>
        <end position="272"/>
    </location>
</feature>
<dbReference type="GO" id="GO:0009060">
    <property type="term" value="P:aerobic respiration"/>
    <property type="evidence" value="ECO:0007669"/>
    <property type="project" value="TreeGrafter"/>
</dbReference>
<dbReference type="GO" id="GO:0048038">
    <property type="term" value="F:quinone binding"/>
    <property type="evidence" value="ECO:0007669"/>
    <property type="project" value="UniProtKB-KW"/>
</dbReference>
<proteinExistence type="inferred from homology"/>
<dbReference type="PANTHER" id="PTHR11432:SF3">
    <property type="entry name" value="NADH-UBIQUINONE OXIDOREDUCTASE CHAIN 1"/>
    <property type="match status" value="1"/>
</dbReference>
<evidence type="ECO:0000313" key="7">
    <source>
        <dbReference type="EMBL" id="OGG44363.1"/>
    </source>
</evidence>
<comment type="subunit">
    <text evidence="5">NDH-1 is composed of 14 different subunits. Subunits NuoA, H, J, K, L, M, N constitute the membrane sector of the complex.</text>
</comment>
<keyword evidence="5" id="KW-1278">Translocase</keyword>
<dbReference type="HAMAP" id="MF_01350">
    <property type="entry name" value="NDH1_NuoH"/>
    <property type="match status" value="1"/>
</dbReference>
<feature type="transmembrane region" description="Helical" evidence="5">
    <location>
        <begin position="117"/>
        <end position="138"/>
    </location>
</feature>
<dbReference type="GO" id="GO:0016655">
    <property type="term" value="F:oxidoreductase activity, acting on NAD(P)H, quinone or similar compound as acceptor"/>
    <property type="evidence" value="ECO:0007669"/>
    <property type="project" value="UniProtKB-UniRule"/>
</dbReference>
<comment type="function">
    <text evidence="5">NDH-1 shuttles electrons from NADH, via FMN and iron-sulfur (Fe-S) centers, to quinones in the respiratory chain. The immediate electron acceptor for the enzyme in this species is believed to be ubiquinone. Couples the redox reaction to proton translocation (for every two electrons transferred, four hydrogen ions are translocated across the cytoplasmic membrane), and thus conserves the redox energy in a proton gradient. This subunit may bind ubiquinone.</text>
</comment>
<feature type="transmembrane region" description="Helical" evidence="5">
    <location>
        <begin position="159"/>
        <end position="177"/>
    </location>
</feature>
<keyword evidence="5" id="KW-0830">Ubiquinone</keyword>
<reference evidence="7 8" key="1">
    <citation type="journal article" date="2016" name="Nat. Commun.">
        <title>Thousands of microbial genomes shed light on interconnected biogeochemical processes in an aquifer system.</title>
        <authorList>
            <person name="Anantharaman K."/>
            <person name="Brown C.T."/>
            <person name="Hug L.A."/>
            <person name="Sharon I."/>
            <person name="Castelle C.J."/>
            <person name="Probst A.J."/>
            <person name="Thomas B.C."/>
            <person name="Singh A."/>
            <person name="Wilkins M.J."/>
            <person name="Karaoz U."/>
            <person name="Brodie E.L."/>
            <person name="Williams K.H."/>
            <person name="Hubbard S.S."/>
            <person name="Banfield J.F."/>
        </authorList>
    </citation>
    <scope>NUCLEOTIDE SEQUENCE [LARGE SCALE GENOMIC DNA]</scope>
    <source>
        <strain evidence="8">RIFCSPLOWO2_12_FULL_64_10</strain>
    </source>
</reference>
<dbReference type="PANTHER" id="PTHR11432">
    <property type="entry name" value="NADH DEHYDROGENASE SUBUNIT 1"/>
    <property type="match status" value="1"/>
</dbReference>
<comment type="similarity">
    <text evidence="5 6">Belongs to the complex I subunit 1 family.</text>
</comment>
<comment type="subcellular location">
    <subcellularLocation>
        <location evidence="5 6">Cell membrane</location>
        <topology evidence="5 6">Multi-pass membrane protein</topology>
    </subcellularLocation>
    <subcellularLocation>
        <location evidence="1">Membrane</location>
        <topology evidence="1">Multi-pass membrane protein</topology>
    </subcellularLocation>
</comment>
<keyword evidence="4 5" id="KW-0472">Membrane</keyword>
<dbReference type="GO" id="GO:0003954">
    <property type="term" value="F:NADH dehydrogenase activity"/>
    <property type="evidence" value="ECO:0007669"/>
    <property type="project" value="TreeGrafter"/>
</dbReference>
<feature type="transmembrane region" description="Helical" evidence="5">
    <location>
        <begin position="6"/>
        <end position="28"/>
    </location>
</feature>
<dbReference type="GO" id="GO:0005886">
    <property type="term" value="C:plasma membrane"/>
    <property type="evidence" value="ECO:0007669"/>
    <property type="project" value="UniProtKB-SubCell"/>
</dbReference>
<keyword evidence="2 5" id="KW-0812">Transmembrane</keyword>
<accession>A0A1F6C5H7</accession>
<dbReference type="Proteomes" id="UP000178606">
    <property type="component" value="Unassembled WGS sequence"/>
</dbReference>
<keyword evidence="5" id="KW-0874">Quinone</keyword>
<keyword evidence="3 5" id="KW-1133">Transmembrane helix</keyword>
<keyword evidence="5" id="KW-1003">Cell membrane</keyword>
<dbReference type="AlphaFoldDB" id="A0A1F6C5H7"/>
<evidence type="ECO:0000256" key="6">
    <source>
        <dbReference type="RuleBase" id="RU000471"/>
    </source>
</evidence>
<evidence type="ECO:0000313" key="8">
    <source>
        <dbReference type="Proteomes" id="UP000178606"/>
    </source>
</evidence>
<comment type="caution">
    <text evidence="5">Lacks conserved residue(s) required for the propagation of feature annotation.</text>
</comment>
<evidence type="ECO:0000256" key="1">
    <source>
        <dbReference type="ARBA" id="ARBA00004141"/>
    </source>
</evidence>
<organism evidence="7 8">
    <name type="scientific">Handelsmanbacteria sp. (strain RIFCSPLOWO2_12_FULL_64_10)</name>
    <dbReference type="NCBI Taxonomy" id="1817868"/>
    <lineage>
        <taxon>Bacteria</taxon>
        <taxon>Candidatus Handelsmaniibacteriota</taxon>
    </lineage>
</organism>
<evidence type="ECO:0000256" key="2">
    <source>
        <dbReference type="ARBA" id="ARBA00022692"/>
    </source>
</evidence>
<dbReference type="InterPro" id="IPR018086">
    <property type="entry name" value="NADH_UbQ_OxRdtase_su1_CS"/>
</dbReference>
<gene>
    <name evidence="5" type="primary">nuoH</name>
    <name evidence="7" type="ORF">A3F84_00985</name>
</gene>
<evidence type="ECO:0000256" key="4">
    <source>
        <dbReference type="ARBA" id="ARBA00023136"/>
    </source>
</evidence>
<dbReference type="NCBIfam" id="NF004741">
    <property type="entry name" value="PRK06076.1-2"/>
    <property type="match status" value="1"/>
</dbReference>
<evidence type="ECO:0000256" key="5">
    <source>
        <dbReference type="HAMAP-Rule" id="MF_01350"/>
    </source>
</evidence>
<feature type="transmembrane region" description="Helical" evidence="5">
    <location>
        <begin position="75"/>
        <end position="97"/>
    </location>
</feature>
<comment type="caution">
    <text evidence="7">The sequence shown here is derived from an EMBL/GenBank/DDBJ whole genome shotgun (WGS) entry which is preliminary data.</text>
</comment>
<evidence type="ECO:0000256" key="3">
    <source>
        <dbReference type="ARBA" id="ARBA00022989"/>
    </source>
</evidence>
<name>A0A1F6C5H7_HANXR</name>
<keyword evidence="5 6" id="KW-0520">NAD</keyword>
<dbReference type="EMBL" id="MFKF01000405">
    <property type="protein sequence ID" value="OGG44363.1"/>
    <property type="molecule type" value="Genomic_DNA"/>
</dbReference>
<dbReference type="InterPro" id="IPR001694">
    <property type="entry name" value="NADH_UbQ_OxRdtase_su1/FPO"/>
</dbReference>
<dbReference type="PROSITE" id="PS00668">
    <property type="entry name" value="COMPLEX1_ND1_2"/>
    <property type="match status" value="1"/>
</dbReference>
<dbReference type="Pfam" id="PF00146">
    <property type="entry name" value="NADHdh"/>
    <property type="match status" value="1"/>
</dbReference>